<dbReference type="Proteomes" id="UP000053464">
    <property type="component" value="Unassembled WGS sequence"/>
</dbReference>
<accession>A0A0G9MTB6</accession>
<evidence type="ECO:0000256" key="1">
    <source>
        <dbReference type="ARBA" id="ARBA00005254"/>
    </source>
</evidence>
<comment type="caution">
    <text evidence="2">The sequence shown here is derived from an EMBL/GenBank/DDBJ whole genome shotgun (WGS) entry which is preliminary data.</text>
</comment>
<keyword evidence="2" id="KW-0456">Lyase</keyword>
<protein>
    <submittedName>
        <fullName evidence="2">Enoyl-CoA hydratase</fullName>
        <ecNumber evidence="2">4.2.1.17</ecNumber>
    </submittedName>
</protein>
<dbReference type="RefSeq" id="WP_047003619.1">
    <property type="nucleotide sequence ID" value="NZ_LBHB01000002.1"/>
</dbReference>
<dbReference type="InterPro" id="IPR014748">
    <property type="entry name" value="Enoyl-CoA_hydra_C"/>
</dbReference>
<keyword evidence="3" id="KW-1185">Reference proteome</keyword>
<name>A0A0G9MTB6_9SPHN</name>
<dbReference type="PANTHER" id="PTHR43684:SF4">
    <property type="entry name" value="ENOYL-COA HYDRATASE_ISOMERASE FAMILY PROTEIN (AFU_ORTHOLOGUE AFUA_1G01890)"/>
    <property type="match status" value="1"/>
</dbReference>
<comment type="similarity">
    <text evidence="1">Belongs to the enoyl-CoA hydratase/isomerase family.</text>
</comment>
<proteinExistence type="inferred from homology"/>
<dbReference type="Gene3D" id="3.90.226.10">
    <property type="entry name" value="2-enoyl-CoA Hydratase, Chain A, domain 1"/>
    <property type="match status" value="1"/>
</dbReference>
<dbReference type="AlphaFoldDB" id="A0A0G9MTB6"/>
<sequence>MTDFKTLDLAMDGGLAVATFNRPDQMNTFNPAMIADLLALFDLTDADDAVRAVILTGSGRAFCAGADLSGGEDTFDYDKRGGNRDIGGPDRDGGGLVTLRIFRSLKPVLAASNGVAVGIGATMQLAMDWRMAATDSRYGFVFARRGVTPEACSGWFLPRLVGLPKALDWTYSGRVFGAEEALAAGLVQSLHAPDALLDAAKDKALEMTASSAPVSVALARQLMWRGMTMAHPMDMHRVDSRVFAARGRGNDVREGIAAFKEKREASYPDAVSEDLPPMDWAAEPAFR</sequence>
<evidence type="ECO:0000313" key="2">
    <source>
        <dbReference type="EMBL" id="KLE33970.1"/>
    </source>
</evidence>
<dbReference type="EC" id="4.2.1.17" evidence="2"/>
<dbReference type="CDD" id="cd06558">
    <property type="entry name" value="crotonase-like"/>
    <property type="match status" value="1"/>
</dbReference>
<dbReference type="PATRIC" id="fig|1581420.6.peg.1328"/>
<dbReference type="Gene3D" id="1.10.12.10">
    <property type="entry name" value="Lyase 2-enoyl-coa Hydratase, Chain A, domain 2"/>
    <property type="match status" value="1"/>
</dbReference>
<dbReference type="EMBL" id="LBHB01000002">
    <property type="protein sequence ID" value="KLE33970.1"/>
    <property type="molecule type" value="Genomic_DNA"/>
</dbReference>
<dbReference type="OrthoDB" id="9802898at2"/>
<dbReference type="InterPro" id="IPR001753">
    <property type="entry name" value="Enoyl-CoA_hydra/iso"/>
</dbReference>
<dbReference type="InterPro" id="IPR051053">
    <property type="entry name" value="ECH/Chromodomain_protein"/>
</dbReference>
<evidence type="ECO:0000313" key="3">
    <source>
        <dbReference type="Proteomes" id="UP000053464"/>
    </source>
</evidence>
<dbReference type="NCBIfam" id="NF006109">
    <property type="entry name" value="PRK08260.1"/>
    <property type="match status" value="1"/>
</dbReference>
<dbReference type="GO" id="GO:0004300">
    <property type="term" value="F:enoyl-CoA hydratase activity"/>
    <property type="evidence" value="ECO:0007669"/>
    <property type="project" value="UniProtKB-EC"/>
</dbReference>
<dbReference type="InterPro" id="IPR029045">
    <property type="entry name" value="ClpP/crotonase-like_dom_sf"/>
</dbReference>
<dbReference type="STRING" id="1581420.AAW00_06530"/>
<reference evidence="2 3" key="1">
    <citation type="submission" date="2015-04" db="EMBL/GenBank/DDBJ databases">
        <title>The draft genome sequence of Erythrobacter luteus KA37.</title>
        <authorList>
            <person name="Zhuang L."/>
            <person name="Liu Y."/>
            <person name="Shao Z."/>
        </authorList>
    </citation>
    <scope>NUCLEOTIDE SEQUENCE [LARGE SCALE GENOMIC DNA]</scope>
    <source>
        <strain evidence="2 3">KA37</strain>
    </source>
</reference>
<gene>
    <name evidence="2" type="ORF">AAW00_06530</name>
</gene>
<dbReference type="SUPFAM" id="SSF52096">
    <property type="entry name" value="ClpP/crotonase"/>
    <property type="match status" value="1"/>
</dbReference>
<dbReference type="PANTHER" id="PTHR43684">
    <property type="match status" value="1"/>
</dbReference>
<dbReference type="Pfam" id="PF00378">
    <property type="entry name" value="ECH_1"/>
    <property type="match status" value="1"/>
</dbReference>
<organism evidence="2 3">
    <name type="scientific">Aurantiacibacter luteus</name>
    <dbReference type="NCBI Taxonomy" id="1581420"/>
    <lineage>
        <taxon>Bacteria</taxon>
        <taxon>Pseudomonadati</taxon>
        <taxon>Pseudomonadota</taxon>
        <taxon>Alphaproteobacteria</taxon>
        <taxon>Sphingomonadales</taxon>
        <taxon>Erythrobacteraceae</taxon>
        <taxon>Aurantiacibacter</taxon>
    </lineage>
</organism>